<dbReference type="InterPro" id="IPR008929">
    <property type="entry name" value="Chondroitin_lyas"/>
</dbReference>
<dbReference type="PANTHER" id="PTHR39210:SF1">
    <property type="entry name" value="HEPARIN-SULFATE LYASE"/>
    <property type="match status" value="1"/>
</dbReference>
<organism evidence="7 8">
    <name type="scientific">Plasticicumulans lactativorans</name>
    <dbReference type="NCBI Taxonomy" id="1133106"/>
    <lineage>
        <taxon>Bacteria</taxon>
        <taxon>Pseudomonadati</taxon>
        <taxon>Pseudomonadota</taxon>
        <taxon>Gammaproteobacteria</taxon>
        <taxon>Candidatus Competibacteraceae</taxon>
        <taxon>Plasticicumulans</taxon>
    </lineage>
</organism>
<comment type="subcellular location">
    <subcellularLocation>
        <location evidence="1">Periplasm</location>
    </subcellularLocation>
</comment>
<dbReference type="EMBL" id="SLWY01000015">
    <property type="protein sequence ID" value="TCO80339.1"/>
    <property type="molecule type" value="Genomic_DNA"/>
</dbReference>
<feature type="domain" description="Heparinase II/III-like C-terminal" evidence="5">
    <location>
        <begin position="318"/>
        <end position="554"/>
    </location>
</feature>
<dbReference type="PANTHER" id="PTHR39210">
    <property type="entry name" value="HEPARIN-SULFATE LYASE"/>
    <property type="match status" value="1"/>
</dbReference>
<dbReference type="Gene3D" id="1.50.10.100">
    <property type="entry name" value="Chondroitin AC/alginate lyase"/>
    <property type="match status" value="1"/>
</dbReference>
<evidence type="ECO:0000256" key="1">
    <source>
        <dbReference type="ARBA" id="ARBA00004418"/>
    </source>
</evidence>
<evidence type="ECO:0000313" key="8">
    <source>
        <dbReference type="Proteomes" id="UP000295765"/>
    </source>
</evidence>
<keyword evidence="2" id="KW-0732">Signal</keyword>
<dbReference type="Gene3D" id="2.70.98.70">
    <property type="match status" value="1"/>
</dbReference>
<dbReference type="Proteomes" id="UP000295765">
    <property type="component" value="Unassembled WGS sequence"/>
</dbReference>
<dbReference type="Pfam" id="PF07940">
    <property type="entry name" value="Hepar_II_III_C"/>
    <property type="match status" value="1"/>
</dbReference>
<name>A0A4R2L842_9GAMM</name>
<dbReference type="InterPro" id="IPR012480">
    <property type="entry name" value="Hepar_II_III_C"/>
</dbReference>
<dbReference type="AlphaFoldDB" id="A0A4R2L842"/>
<comment type="caution">
    <text evidence="7">The sequence shown here is derived from an EMBL/GenBank/DDBJ whole genome shotgun (WGS) entry which is preliminary data.</text>
</comment>
<reference evidence="7 8" key="1">
    <citation type="submission" date="2019-03" db="EMBL/GenBank/DDBJ databases">
        <title>Genomic Encyclopedia of Type Strains, Phase IV (KMG-IV): sequencing the most valuable type-strain genomes for metagenomic binning, comparative biology and taxonomic classification.</title>
        <authorList>
            <person name="Goeker M."/>
        </authorList>
    </citation>
    <scope>NUCLEOTIDE SEQUENCE [LARGE SCALE GENOMIC DNA]</scope>
    <source>
        <strain evidence="7 8">DSM 25287</strain>
    </source>
</reference>
<gene>
    <name evidence="7" type="ORF">EV699_115117</name>
</gene>
<evidence type="ECO:0000259" key="5">
    <source>
        <dbReference type="Pfam" id="PF07940"/>
    </source>
</evidence>
<feature type="domain" description="Heparin-sulfate lyase N-terminal" evidence="6">
    <location>
        <begin position="164"/>
        <end position="291"/>
    </location>
</feature>
<dbReference type="InterPro" id="IPR031680">
    <property type="entry name" value="Hepar_II_III_N"/>
</dbReference>
<evidence type="ECO:0000313" key="7">
    <source>
        <dbReference type="EMBL" id="TCO80339.1"/>
    </source>
</evidence>
<keyword evidence="4" id="KW-0456">Lyase</keyword>
<keyword evidence="3" id="KW-0574">Periplasm</keyword>
<protein>
    <submittedName>
        <fullName evidence="7">Heparinase II/III-like protein</fullName>
    </submittedName>
</protein>
<dbReference type="GO" id="GO:0042597">
    <property type="term" value="C:periplasmic space"/>
    <property type="evidence" value="ECO:0007669"/>
    <property type="project" value="UniProtKB-SubCell"/>
</dbReference>
<sequence>MITIPALGRLARTVVHLRPRQIYWRIRNHWVRIRPDIRPAPALRSPVERWQPSIAGPICMVAPDRFRFLNVEHQVASAADWISPRRDRLWSYNLHYFADLVAVDAASRRDWHRDLIARWLRDNPPGHGTGWEPFCLSLRIVNWLKWYCQGGDLSADARGSLAVQVRYLARSIEWHLLGNHVFENARALMFAGLCFDGPESSEWLETGIQLLDEQIGEQILADGGHFERSPMYHALVLEGVLDLINLMSGHRSDSRLDFLCVRLGNAAQRMLLWLKAMVHPDGEIALFNDAAFGIAPTLAELVDYAARLTIVASAPESGLHLSDSGYVSVRNSLITLIADIGELGPAYQPGHGHADTLSFELSLAGRRVIVDTGTSCYGTSPERLALRRTDAHNTLMVDGQDSSEVWSGFRVGRRAHVYDAIFAADSNRKWVFGACHDGYRYLPGRPRHRRDWVVVDNFIDIVDKVSGDGVHDVAISLLVHPGITVVHAAQDTVELIIDADVRKPLCIIRFAGFDALELRPADYHPEFGKVLSCTRIVLNRRGRLPLEMSTRIEWSLHDKTANP</sequence>
<dbReference type="OrthoDB" id="9763014at2"/>
<evidence type="ECO:0000256" key="3">
    <source>
        <dbReference type="ARBA" id="ARBA00022764"/>
    </source>
</evidence>
<keyword evidence="8" id="KW-1185">Reference proteome</keyword>
<evidence type="ECO:0000256" key="2">
    <source>
        <dbReference type="ARBA" id="ARBA00022729"/>
    </source>
</evidence>
<dbReference type="GO" id="GO:0016829">
    <property type="term" value="F:lyase activity"/>
    <property type="evidence" value="ECO:0007669"/>
    <property type="project" value="UniProtKB-KW"/>
</dbReference>
<evidence type="ECO:0000256" key="4">
    <source>
        <dbReference type="ARBA" id="ARBA00023239"/>
    </source>
</evidence>
<dbReference type="Pfam" id="PF16889">
    <property type="entry name" value="Hepar_II_III_N"/>
    <property type="match status" value="1"/>
</dbReference>
<evidence type="ECO:0000259" key="6">
    <source>
        <dbReference type="Pfam" id="PF16889"/>
    </source>
</evidence>
<accession>A0A4R2L842</accession>
<dbReference type="SUPFAM" id="SSF48230">
    <property type="entry name" value="Chondroitin AC/alginate lyase"/>
    <property type="match status" value="1"/>
</dbReference>
<proteinExistence type="predicted"/>